<dbReference type="Gene3D" id="1.25.40.10">
    <property type="entry name" value="Tetratricopeptide repeat domain"/>
    <property type="match status" value="1"/>
</dbReference>
<reference evidence="7 8" key="1">
    <citation type="submission" date="2016-11" db="EMBL/GenBank/DDBJ databases">
        <authorList>
            <person name="Jaros S."/>
            <person name="Januszkiewicz K."/>
            <person name="Wedrychowicz H."/>
        </authorList>
    </citation>
    <scope>NUCLEOTIDE SEQUENCE [LARGE SCALE GENOMIC DNA]</scope>
    <source>
        <strain evidence="7 8">DSM 24787</strain>
    </source>
</reference>
<dbReference type="AlphaFoldDB" id="A0A1N6JS53"/>
<dbReference type="SMART" id="SM00028">
    <property type="entry name" value="TPR"/>
    <property type="match status" value="2"/>
</dbReference>
<keyword evidence="4" id="KW-0812">Transmembrane</keyword>
<dbReference type="OrthoDB" id="9776208at2"/>
<dbReference type="EMBL" id="FSRA01000002">
    <property type="protein sequence ID" value="SIO47188.1"/>
    <property type="molecule type" value="Genomic_DNA"/>
</dbReference>
<dbReference type="InterPro" id="IPR013105">
    <property type="entry name" value="TPR_2"/>
</dbReference>
<organism evidence="7 8">
    <name type="scientific">Chitinophaga niabensis</name>
    <dbReference type="NCBI Taxonomy" id="536979"/>
    <lineage>
        <taxon>Bacteria</taxon>
        <taxon>Pseudomonadati</taxon>
        <taxon>Bacteroidota</taxon>
        <taxon>Chitinophagia</taxon>
        <taxon>Chitinophagales</taxon>
        <taxon>Chitinophagaceae</taxon>
        <taxon>Chitinophaga</taxon>
    </lineage>
</organism>
<gene>
    <name evidence="7" type="ORF">SAMN04488055_4334</name>
</gene>
<keyword evidence="1" id="KW-0677">Repeat</keyword>
<dbReference type="Pfam" id="PF07719">
    <property type="entry name" value="TPR_2"/>
    <property type="match status" value="1"/>
</dbReference>
<dbReference type="RefSeq" id="WP_074241691.1">
    <property type="nucleotide sequence ID" value="NZ_FSRA01000002.1"/>
</dbReference>
<feature type="chain" id="PRO_5012545916" evidence="5">
    <location>
        <begin position="23"/>
        <end position="251"/>
    </location>
</feature>
<evidence type="ECO:0000256" key="1">
    <source>
        <dbReference type="ARBA" id="ARBA00022737"/>
    </source>
</evidence>
<dbReference type="PROSITE" id="PS51781">
    <property type="entry name" value="SH3B"/>
    <property type="match status" value="1"/>
</dbReference>
<dbReference type="STRING" id="536979.SAMN04488055_4334"/>
<dbReference type="Proteomes" id="UP000185003">
    <property type="component" value="Unassembled WGS sequence"/>
</dbReference>
<dbReference type="InterPro" id="IPR011990">
    <property type="entry name" value="TPR-like_helical_dom_sf"/>
</dbReference>
<feature type="domain" description="SH3b" evidence="6">
    <location>
        <begin position="184"/>
        <end position="251"/>
    </location>
</feature>
<keyword evidence="4" id="KW-0472">Membrane</keyword>
<evidence type="ECO:0000313" key="8">
    <source>
        <dbReference type="Proteomes" id="UP000185003"/>
    </source>
</evidence>
<dbReference type="PROSITE" id="PS50005">
    <property type="entry name" value="TPR"/>
    <property type="match status" value="1"/>
</dbReference>
<evidence type="ECO:0000256" key="3">
    <source>
        <dbReference type="PROSITE-ProRule" id="PRU00339"/>
    </source>
</evidence>
<proteinExistence type="predicted"/>
<evidence type="ECO:0000313" key="7">
    <source>
        <dbReference type="EMBL" id="SIO47188.1"/>
    </source>
</evidence>
<dbReference type="SUPFAM" id="SSF48452">
    <property type="entry name" value="TPR-like"/>
    <property type="match status" value="1"/>
</dbReference>
<feature type="repeat" description="TPR" evidence="3">
    <location>
        <begin position="58"/>
        <end position="91"/>
    </location>
</feature>
<feature type="signal peptide" evidence="5">
    <location>
        <begin position="1"/>
        <end position="22"/>
    </location>
</feature>
<sequence length="251" mass="28356">MMRAFVNPLLYILLFLSTALFAQVPALFTEANKLYEQKKYAEAADKYQQLIDSGYQVADLYYNAGNAYYKSNQTGMAVYSFEKALSLKPGDEQIEQNLVLANQQVGNNLESLPLLFFEKWWLQLQVMHTSAGWATGSIVFCWILAALAIVYFFLPNMKRPVFRWGMLVAGILFIGYFSMAIWMQNKAYNSGSAVVMKNGKVKAAPDEGSKDLFEIKEGIKIKVLDSTKDFSKVQLSDGKTGWIAVKDIRNL</sequence>
<evidence type="ECO:0000256" key="4">
    <source>
        <dbReference type="SAM" id="Phobius"/>
    </source>
</evidence>
<keyword evidence="5" id="KW-0732">Signal</keyword>
<dbReference type="PROSITE" id="PS50293">
    <property type="entry name" value="TPR_REGION"/>
    <property type="match status" value="1"/>
</dbReference>
<accession>A0A1N6JS53</accession>
<keyword evidence="2 3" id="KW-0802">TPR repeat</keyword>
<dbReference type="Gene3D" id="2.30.30.40">
    <property type="entry name" value="SH3 Domains"/>
    <property type="match status" value="1"/>
</dbReference>
<dbReference type="InterPro" id="IPR019734">
    <property type="entry name" value="TPR_rpt"/>
</dbReference>
<keyword evidence="8" id="KW-1185">Reference proteome</keyword>
<feature type="transmembrane region" description="Helical" evidence="4">
    <location>
        <begin position="161"/>
        <end position="183"/>
    </location>
</feature>
<evidence type="ECO:0000256" key="2">
    <source>
        <dbReference type="ARBA" id="ARBA00022803"/>
    </source>
</evidence>
<keyword evidence="4" id="KW-1133">Transmembrane helix</keyword>
<name>A0A1N6JS53_9BACT</name>
<feature type="transmembrane region" description="Helical" evidence="4">
    <location>
        <begin position="131"/>
        <end position="154"/>
    </location>
</feature>
<evidence type="ECO:0000256" key="5">
    <source>
        <dbReference type="SAM" id="SignalP"/>
    </source>
</evidence>
<protein>
    <submittedName>
        <fullName evidence="7">Tetratricopeptide repeat-containing protein</fullName>
    </submittedName>
</protein>
<evidence type="ECO:0000259" key="6">
    <source>
        <dbReference type="PROSITE" id="PS51781"/>
    </source>
</evidence>
<dbReference type="InterPro" id="IPR003646">
    <property type="entry name" value="SH3-like_bac-type"/>
</dbReference>
<dbReference type="Pfam" id="PF08239">
    <property type="entry name" value="SH3_3"/>
    <property type="match status" value="1"/>
</dbReference>